<accession>A0A8X6U934</accession>
<evidence type="ECO:0000256" key="8">
    <source>
        <dbReference type="SAM" id="MobiDB-lite"/>
    </source>
</evidence>
<evidence type="ECO:0000313" key="11">
    <source>
        <dbReference type="Proteomes" id="UP000887013"/>
    </source>
</evidence>
<feature type="domain" description="C2H2-type" evidence="9">
    <location>
        <begin position="185"/>
        <end position="207"/>
    </location>
</feature>
<feature type="compositionally biased region" description="Polar residues" evidence="8">
    <location>
        <begin position="241"/>
        <end position="250"/>
    </location>
</feature>
<evidence type="ECO:0000256" key="3">
    <source>
        <dbReference type="ARBA" id="ARBA00022737"/>
    </source>
</evidence>
<evidence type="ECO:0000256" key="1">
    <source>
        <dbReference type="ARBA" id="ARBA00004123"/>
    </source>
</evidence>
<dbReference type="GO" id="GO:0005634">
    <property type="term" value="C:nucleus"/>
    <property type="evidence" value="ECO:0007669"/>
    <property type="project" value="UniProtKB-SubCell"/>
</dbReference>
<keyword evidence="2" id="KW-0479">Metal-binding</keyword>
<dbReference type="Gene3D" id="3.30.160.60">
    <property type="entry name" value="Classic Zinc Finger"/>
    <property type="match status" value="1"/>
</dbReference>
<dbReference type="InterPro" id="IPR036236">
    <property type="entry name" value="Znf_C2H2_sf"/>
</dbReference>
<evidence type="ECO:0000256" key="4">
    <source>
        <dbReference type="ARBA" id="ARBA00022771"/>
    </source>
</evidence>
<gene>
    <name evidence="10" type="primary">NCL1_49674</name>
    <name evidence="10" type="ORF">NPIL_15691</name>
</gene>
<dbReference type="InterPro" id="IPR009044">
    <property type="entry name" value="ssDNA-bd_transcriptional_reg"/>
</dbReference>
<feature type="compositionally biased region" description="Low complexity" evidence="8">
    <location>
        <begin position="251"/>
        <end position="265"/>
    </location>
</feature>
<protein>
    <submittedName>
        <fullName evidence="10">PC4 domain-containing protein</fullName>
    </submittedName>
</protein>
<dbReference type="Gene3D" id="2.30.31.10">
    <property type="entry name" value="Transcriptional Coactivator Pc4, Chain A"/>
    <property type="match status" value="1"/>
</dbReference>
<dbReference type="InterPro" id="IPR013087">
    <property type="entry name" value="Znf_C2H2_type"/>
</dbReference>
<dbReference type="EMBL" id="BMAW01074179">
    <property type="protein sequence ID" value="GFT91029.1"/>
    <property type="molecule type" value="Genomic_DNA"/>
</dbReference>
<evidence type="ECO:0000256" key="7">
    <source>
        <dbReference type="PROSITE-ProRule" id="PRU00042"/>
    </source>
</evidence>
<keyword evidence="4 7" id="KW-0863">Zinc-finger</keyword>
<dbReference type="Pfam" id="PF00096">
    <property type="entry name" value="zf-C2H2"/>
    <property type="match status" value="1"/>
</dbReference>
<keyword evidence="3" id="KW-0677">Repeat</keyword>
<dbReference type="AlphaFoldDB" id="A0A8X6U934"/>
<comment type="subcellular location">
    <subcellularLocation>
        <location evidence="1">Nucleus</location>
    </subcellularLocation>
</comment>
<evidence type="ECO:0000259" key="9">
    <source>
        <dbReference type="PROSITE" id="PS50157"/>
    </source>
</evidence>
<dbReference type="PROSITE" id="PS50157">
    <property type="entry name" value="ZINC_FINGER_C2H2_2"/>
    <property type="match status" value="2"/>
</dbReference>
<comment type="caution">
    <text evidence="10">The sequence shown here is derived from an EMBL/GenBank/DDBJ whole genome shotgun (WGS) entry which is preliminary data.</text>
</comment>
<dbReference type="GO" id="GO:0000981">
    <property type="term" value="F:DNA-binding transcription factor activity, RNA polymerase II-specific"/>
    <property type="evidence" value="ECO:0007669"/>
    <property type="project" value="TreeGrafter"/>
</dbReference>
<keyword evidence="6" id="KW-0539">Nucleus</keyword>
<dbReference type="Proteomes" id="UP000887013">
    <property type="component" value="Unassembled WGS sequence"/>
</dbReference>
<keyword evidence="11" id="KW-1185">Reference proteome</keyword>
<dbReference type="PANTHER" id="PTHR24394:SF29">
    <property type="entry name" value="MYONEURIN"/>
    <property type="match status" value="1"/>
</dbReference>
<dbReference type="GO" id="GO:0003677">
    <property type="term" value="F:DNA binding"/>
    <property type="evidence" value="ECO:0007669"/>
    <property type="project" value="InterPro"/>
</dbReference>
<organism evidence="10 11">
    <name type="scientific">Nephila pilipes</name>
    <name type="common">Giant wood spider</name>
    <name type="synonym">Nephila maculata</name>
    <dbReference type="NCBI Taxonomy" id="299642"/>
    <lineage>
        <taxon>Eukaryota</taxon>
        <taxon>Metazoa</taxon>
        <taxon>Ecdysozoa</taxon>
        <taxon>Arthropoda</taxon>
        <taxon>Chelicerata</taxon>
        <taxon>Arachnida</taxon>
        <taxon>Araneae</taxon>
        <taxon>Araneomorphae</taxon>
        <taxon>Entelegynae</taxon>
        <taxon>Araneoidea</taxon>
        <taxon>Nephilidae</taxon>
        <taxon>Nephila</taxon>
    </lineage>
</organism>
<keyword evidence="5" id="KW-0862">Zinc</keyword>
<feature type="domain" description="C2H2-type" evidence="9">
    <location>
        <begin position="156"/>
        <end position="184"/>
    </location>
</feature>
<dbReference type="OrthoDB" id="6410631at2759"/>
<dbReference type="PANTHER" id="PTHR24394">
    <property type="entry name" value="ZINC FINGER PROTEIN"/>
    <property type="match status" value="1"/>
</dbReference>
<evidence type="ECO:0000256" key="5">
    <source>
        <dbReference type="ARBA" id="ARBA00022833"/>
    </source>
</evidence>
<proteinExistence type="predicted"/>
<feature type="region of interest" description="Disordered" evidence="8">
    <location>
        <begin position="218"/>
        <end position="274"/>
    </location>
</feature>
<dbReference type="PROSITE" id="PS00028">
    <property type="entry name" value="ZINC_FINGER_C2H2_1"/>
    <property type="match status" value="2"/>
</dbReference>
<evidence type="ECO:0000256" key="6">
    <source>
        <dbReference type="ARBA" id="ARBA00023242"/>
    </source>
</evidence>
<feature type="compositionally biased region" description="Polar residues" evidence="8">
    <location>
        <begin position="218"/>
        <end position="233"/>
    </location>
</feature>
<dbReference type="Pfam" id="PF13894">
    <property type="entry name" value="zf-C2H2_4"/>
    <property type="match status" value="1"/>
</dbReference>
<dbReference type="SUPFAM" id="SSF57667">
    <property type="entry name" value="beta-beta-alpha zinc fingers"/>
    <property type="match status" value="1"/>
</dbReference>
<dbReference type="SMART" id="SM00355">
    <property type="entry name" value="ZnF_C2H2"/>
    <property type="match status" value="2"/>
</dbReference>
<name>A0A8X6U934_NEPPI</name>
<dbReference type="SUPFAM" id="SSF54447">
    <property type="entry name" value="ssDNA-binding transcriptional regulator domain"/>
    <property type="match status" value="1"/>
</dbReference>
<reference evidence="10" key="1">
    <citation type="submission" date="2020-08" db="EMBL/GenBank/DDBJ databases">
        <title>Multicomponent nature underlies the extraordinary mechanical properties of spider dragline silk.</title>
        <authorList>
            <person name="Kono N."/>
            <person name="Nakamura H."/>
            <person name="Mori M."/>
            <person name="Yoshida Y."/>
            <person name="Ohtoshi R."/>
            <person name="Malay A.D."/>
            <person name="Moran D.A.P."/>
            <person name="Tomita M."/>
            <person name="Numata K."/>
            <person name="Arakawa K."/>
        </authorList>
    </citation>
    <scope>NUCLEOTIDE SEQUENCE</scope>
</reference>
<sequence>MKRVAPLASTNASVKKVCFFKGSKKDSSFKPDAIPENHFHLGRSNYAIVSDFADVARIHLRQYKLDATGSLFPTKSGITLIPSVWLALVREFAAIDQAFQDGKFPHFSLKFFPMDIETIFEETDFPMKDEILASADFGDLSTELDEPFDGVLRGTFSCNKCDQTFTHRRSFKRHQISIHATSASFQCEICRKRFNRKDNFLRHSKTHKFMSEISMEVSQTANDKENSSVNVIQPSRARAGASTTTEPSALSNNGVTSVSSTSAAPSRKRKIFIR</sequence>
<dbReference type="GO" id="GO:0008270">
    <property type="term" value="F:zinc ion binding"/>
    <property type="evidence" value="ECO:0007669"/>
    <property type="project" value="UniProtKB-KW"/>
</dbReference>
<evidence type="ECO:0000313" key="10">
    <source>
        <dbReference type="EMBL" id="GFT91029.1"/>
    </source>
</evidence>
<evidence type="ECO:0000256" key="2">
    <source>
        <dbReference type="ARBA" id="ARBA00022723"/>
    </source>
</evidence>